<dbReference type="EMBL" id="BMOI01000001">
    <property type="protein sequence ID" value="GGK89888.1"/>
    <property type="molecule type" value="Genomic_DNA"/>
</dbReference>
<keyword evidence="4" id="KW-1185">Reference proteome</keyword>
<dbReference type="Proteomes" id="UP000746584">
    <property type="component" value="Unassembled WGS sequence"/>
</dbReference>
<dbReference type="GO" id="GO:0009007">
    <property type="term" value="F:site-specific DNA-methyltransferase (adenine-specific) activity"/>
    <property type="evidence" value="ECO:0007669"/>
    <property type="project" value="InterPro"/>
</dbReference>
<dbReference type="InterPro" id="IPR008593">
    <property type="entry name" value="Dam_MeTrfase"/>
</dbReference>
<proteinExistence type="predicted"/>
<dbReference type="EMBL" id="JAFBCG010000001">
    <property type="protein sequence ID" value="MBM7801515.1"/>
    <property type="molecule type" value="Genomic_DNA"/>
</dbReference>
<dbReference type="Pfam" id="PF05869">
    <property type="entry name" value="Dam"/>
    <property type="match status" value="1"/>
</dbReference>
<evidence type="ECO:0000313" key="2">
    <source>
        <dbReference type="EMBL" id="MBM7801515.1"/>
    </source>
</evidence>
<evidence type="ECO:0000313" key="1">
    <source>
        <dbReference type="EMBL" id="GGK89888.1"/>
    </source>
</evidence>
<dbReference type="GO" id="GO:0003677">
    <property type="term" value="F:DNA binding"/>
    <property type="evidence" value="ECO:0007669"/>
    <property type="project" value="InterPro"/>
</dbReference>
<comment type="caution">
    <text evidence="1">The sequence shown here is derived from an EMBL/GenBank/DDBJ whole genome shotgun (WGS) entry which is preliminary data.</text>
</comment>
<evidence type="ECO:0008006" key="5">
    <source>
        <dbReference type="Google" id="ProtNLM"/>
    </source>
</evidence>
<accession>A0A8H9GAL6</accession>
<reference evidence="1" key="2">
    <citation type="submission" date="2020-09" db="EMBL/GenBank/DDBJ databases">
        <authorList>
            <person name="Sun Q."/>
            <person name="Ohkuma M."/>
        </authorList>
    </citation>
    <scope>NUCLEOTIDE SEQUENCE</scope>
    <source>
        <strain evidence="1">JCM 1480</strain>
    </source>
</reference>
<reference evidence="1" key="1">
    <citation type="journal article" date="2014" name="Int. J. Syst. Evol. Microbiol.">
        <title>Complete genome sequence of Corynebacterium casei LMG S-19264T (=DSM 44701T), isolated from a smear-ripened cheese.</title>
        <authorList>
            <consortium name="US DOE Joint Genome Institute (JGI-PGF)"/>
            <person name="Walter F."/>
            <person name="Albersmeier A."/>
            <person name="Kalinowski J."/>
            <person name="Ruckert C."/>
        </authorList>
    </citation>
    <scope>NUCLEOTIDE SEQUENCE</scope>
    <source>
        <strain evidence="1">JCM 1480</strain>
    </source>
</reference>
<organism evidence="1 3">
    <name type="scientific">Curtobacterium luteum</name>
    <dbReference type="NCBI Taxonomy" id="33881"/>
    <lineage>
        <taxon>Bacteria</taxon>
        <taxon>Bacillati</taxon>
        <taxon>Actinomycetota</taxon>
        <taxon>Actinomycetes</taxon>
        <taxon>Micrococcales</taxon>
        <taxon>Microbacteriaceae</taxon>
        <taxon>Curtobacterium</taxon>
    </lineage>
</organism>
<protein>
    <recommendedName>
        <fullName evidence="5">Adenine methyltransferase</fullName>
    </recommendedName>
</protein>
<dbReference type="GO" id="GO:0009307">
    <property type="term" value="P:DNA restriction-modification system"/>
    <property type="evidence" value="ECO:0007669"/>
    <property type="project" value="InterPro"/>
</dbReference>
<evidence type="ECO:0000313" key="3">
    <source>
        <dbReference type="Proteomes" id="UP000648535"/>
    </source>
</evidence>
<sequence length="121" mass="12730">MPAGAVYTLADDGLSSPWRGLCWVNPPYDDTRTWLQRLADHGEGIALVFARTDTKWFHEAAKSADLVCFTSGRIKFIDGRTMQPGGSPGAGSVFLAWGATAAAALGASGLGLCFHLDSISG</sequence>
<name>A0A8H9GAL6_9MICO</name>
<evidence type="ECO:0000313" key="4">
    <source>
        <dbReference type="Proteomes" id="UP000746584"/>
    </source>
</evidence>
<dbReference type="AlphaFoldDB" id="A0A8H9GAL6"/>
<gene>
    <name evidence="1" type="ORF">GCM10009769_04910</name>
    <name evidence="2" type="ORF">JOE58_000766</name>
</gene>
<dbReference type="RefSeq" id="WP_175329319.1">
    <property type="nucleotide sequence ID" value="NZ_BMOI01000001.1"/>
</dbReference>
<dbReference type="Proteomes" id="UP000648535">
    <property type="component" value="Unassembled WGS sequence"/>
</dbReference>
<reference evidence="2 4" key="3">
    <citation type="submission" date="2021-01" db="EMBL/GenBank/DDBJ databases">
        <title>Sequencing the genomes of 1000 actinobacteria strains.</title>
        <authorList>
            <person name="Klenk H.-P."/>
        </authorList>
    </citation>
    <scope>NUCLEOTIDE SEQUENCE [LARGE SCALE GENOMIC DNA]</scope>
    <source>
        <strain evidence="2 4">DSM 20542</strain>
    </source>
</reference>